<organism evidence="1 2">
    <name type="scientific">Baudoinia panamericana (strain UAMH 10762)</name>
    <name type="common">Angels' share fungus</name>
    <name type="synonym">Baudoinia compniacensis (strain UAMH 10762)</name>
    <dbReference type="NCBI Taxonomy" id="717646"/>
    <lineage>
        <taxon>Eukaryota</taxon>
        <taxon>Fungi</taxon>
        <taxon>Dikarya</taxon>
        <taxon>Ascomycota</taxon>
        <taxon>Pezizomycotina</taxon>
        <taxon>Dothideomycetes</taxon>
        <taxon>Dothideomycetidae</taxon>
        <taxon>Mycosphaerellales</taxon>
        <taxon>Teratosphaeriaceae</taxon>
        <taxon>Baudoinia</taxon>
    </lineage>
</organism>
<reference evidence="1 2" key="1">
    <citation type="journal article" date="2012" name="PLoS Pathog.">
        <title>Diverse lifestyles and strategies of plant pathogenesis encoded in the genomes of eighteen Dothideomycetes fungi.</title>
        <authorList>
            <person name="Ohm R.A."/>
            <person name="Feau N."/>
            <person name="Henrissat B."/>
            <person name="Schoch C.L."/>
            <person name="Horwitz B.A."/>
            <person name="Barry K.W."/>
            <person name="Condon B.J."/>
            <person name="Copeland A.C."/>
            <person name="Dhillon B."/>
            <person name="Glaser F."/>
            <person name="Hesse C.N."/>
            <person name="Kosti I."/>
            <person name="LaButti K."/>
            <person name="Lindquist E.A."/>
            <person name="Lucas S."/>
            <person name="Salamov A.A."/>
            <person name="Bradshaw R.E."/>
            <person name="Ciuffetti L."/>
            <person name="Hamelin R.C."/>
            <person name="Kema G.H.J."/>
            <person name="Lawrence C."/>
            <person name="Scott J.A."/>
            <person name="Spatafora J.W."/>
            <person name="Turgeon B.G."/>
            <person name="de Wit P.J.G.M."/>
            <person name="Zhong S."/>
            <person name="Goodwin S.B."/>
            <person name="Grigoriev I.V."/>
        </authorList>
    </citation>
    <scope>NUCLEOTIDE SEQUENCE [LARGE SCALE GENOMIC DNA]</scope>
    <source>
        <strain evidence="1 2">UAMH 10762</strain>
    </source>
</reference>
<keyword evidence="2" id="KW-1185">Reference proteome</keyword>
<dbReference type="EMBL" id="KB445553">
    <property type="protein sequence ID" value="EMC98342.1"/>
    <property type="molecule type" value="Genomic_DNA"/>
</dbReference>
<gene>
    <name evidence="1" type="ORF">BAUCODRAFT_422465</name>
</gene>
<dbReference type="GeneID" id="19114170"/>
<proteinExistence type="predicted"/>
<dbReference type="AlphaFoldDB" id="M2LUR0"/>
<dbReference type="KEGG" id="bcom:BAUCODRAFT_422465"/>
<sequence length="124" mass="13616">MSAVVAGVSWGRTRNILIYRTNVWQPANSKTKLQWRNWRSDGKAPISALLEQSHQGQASICDSMFGNCRCKARRKCYDDALPGLSSSCSSIGSRGSLYATRYSPYLGFGHIPVSVVLQASSARD</sequence>
<protein>
    <submittedName>
        <fullName evidence="1">Uncharacterized protein</fullName>
    </submittedName>
</protein>
<dbReference type="HOGENOM" id="CLU_2003482_0_0_1"/>
<evidence type="ECO:0000313" key="2">
    <source>
        <dbReference type="Proteomes" id="UP000011761"/>
    </source>
</evidence>
<name>M2LUR0_BAUPA</name>
<dbReference type="Proteomes" id="UP000011761">
    <property type="component" value="Unassembled WGS sequence"/>
</dbReference>
<evidence type="ECO:0000313" key="1">
    <source>
        <dbReference type="EMBL" id="EMC98342.1"/>
    </source>
</evidence>
<accession>M2LUR0</accession>
<dbReference type="RefSeq" id="XP_007675007.1">
    <property type="nucleotide sequence ID" value="XM_007676817.1"/>
</dbReference>